<dbReference type="AlphaFoldDB" id="A0A2S5G905"/>
<reference evidence="2 3" key="1">
    <citation type="submission" date="2018-02" db="EMBL/GenBank/DDBJ databases">
        <title>Jeotgalibacillus proteolyticum sp. nov. a protease producing bacterium isolated from ocean sediments of Laizhou Bay.</title>
        <authorList>
            <person name="Li Y."/>
        </authorList>
    </citation>
    <scope>NUCLEOTIDE SEQUENCE [LARGE SCALE GENOMIC DNA]</scope>
    <source>
        <strain evidence="2 3">22-7</strain>
    </source>
</reference>
<feature type="transmembrane region" description="Helical" evidence="1">
    <location>
        <begin position="37"/>
        <end position="53"/>
    </location>
</feature>
<feature type="transmembrane region" description="Helical" evidence="1">
    <location>
        <begin position="6"/>
        <end position="25"/>
    </location>
</feature>
<dbReference type="Proteomes" id="UP000239047">
    <property type="component" value="Unassembled WGS sequence"/>
</dbReference>
<evidence type="ECO:0000313" key="2">
    <source>
        <dbReference type="EMBL" id="PPA69459.1"/>
    </source>
</evidence>
<dbReference type="EMBL" id="PREZ01000006">
    <property type="protein sequence ID" value="PPA69459.1"/>
    <property type="molecule type" value="Genomic_DNA"/>
</dbReference>
<evidence type="ECO:0000256" key="1">
    <source>
        <dbReference type="SAM" id="Phobius"/>
    </source>
</evidence>
<evidence type="ECO:0000313" key="3">
    <source>
        <dbReference type="Proteomes" id="UP000239047"/>
    </source>
</evidence>
<keyword evidence="1" id="KW-1133">Transmembrane helix</keyword>
<keyword evidence="1" id="KW-0812">Transmembrane</keyword>
<sequence length="60" mass="6770">MSRKTIGTAIVLFAAITMIFNVSMLQSHDYYHTIRKITYALFIVGILLTPTYSKTVKTEG</sequence>
<gene>
    <name evidence="2" type="ORF">C4B60_16920</name>
</gene>
<dbReference type="RefSeq" id="WP_104059197.1">
    <property type="nucleotide sequence ID" value="NZ_PREZ01000006.1"/>
</dbReference>
<proteinExistence type="predicted"/>
<organism evidence="2 3">
    <name type="scientific">Jeotgalibacillus proteolyticus</name>
    <dbReference type="NCBI Taxonomy" id="2082395"/>
    <lineage>
        <taxon>Bacteria</taxon>
        <taxon>Bacillati</taxon>
        <taxon>Bacillota</taxon>
        <taxon>Bacilli</taxon>
        <taxon>Bacillales</taxon>
        <taxon>Caryophanaceae</taxon>
        <taxon>Jeotgalibacillus</taxon>
    </lineage>
</organism>
<keyword evidence="1" id="KW-0472">Membrane</keyword>
<accession>A0A2S5G905</accession>
<protein>
    <submittedName>
        <fullName evidence="2">Uncharacterized protein</fullName>
    </submittedName>
</protein>
<name>A0A2S5G905_9BACL</name>
<comment type="caution">
    <text evidence="2">The sequence shown here is derived from an EMBL/GenBank/DDBJ whole genome shotgun (WGS) entry which is preliminary data.</text>
</comment>
<keyword evidence="3" id="KW-1185">Reference proteome</keyword>